<dbReference type="RefSeq" id="XP_008286293.1">
    <property type="nucleotide sequence ID" value="XM_008288071.1"/>
</dbReference>
<keyword evidence="1" id="KW-0732">Signal</keyword>
<dbReference type="InterPro" id="IPR039090">
    <property type="entry name" value="CD7"/>
</dbReference>
<keyword evidence="2" id="KW-1185">Reference proteome</keyword>
<feature type="signal peptide" evidence="1">
    <location>
        <begin position="1"/>
        <end position="19"/>
    </location>
</feature>
<dbReference type="GO" id="GO:0002250">
    <property type="term" value="P:adaptive immune response"/>
    <property type="evidence" value="ECO:0007669"/>
    <property type="project" value="InterPro"/>
</dbReference>
<feature type="chain" id="PRO_5041363876" evidence="1">
    <location>
        <begin position="20"/>
        <end position="242"/>
    </location>
</feature>
<accession>A0A9Y4K472</accession>
<dbReference type="GO" id="GO:0038023">
    <property type="term" value="F:signaling receptor activity"/>
    <property type="evidence" value="ECO:0007669"/>
    <property type="project" value="InterPro"/>
</dbReference>
<evidence type="ECO:0000256" key="1">
    <source>
        <dbReference type="SAM" id="SignalP"/>
    </source>
</evidence>
<dbReference type="SUPFAM" id="SSF48726">
    <property type="entry name" value="Immunoglobulin"/>
    <property type="match status" value="1"/>
</dbReference>
<gene>
    <name evidence="3" type="primary">LOC103361863</name>
</gene>
<dbReference type="AlphaFoldDB" id="A0A9Y4K472"/>
<reference evidence="3" key="1">
    <citation type="submission" date="2025-08" db="UniProtKB">
        <authorList>
            <consortium name="RefSeq"/>
        </authorList>
    </citation>
    <scope>IDENTIFICATION</scope>
</reference>
<protein>
    <submittedName>
        <fullName evidence="3">Uncharacterized protein LOC103361863 isoform X1</fullName>
    </submittedName>
</protein>
<evidence type="ECO:0000313" key="3">
    <source>
        <dbReference type="RefSeq" id="XP_008286293.1"/>
    </source>
</evidence>
<dbReference type="PANTHER" id="PTHR15343:SF0">
    <property type="entry name" value="T-CELL ANTIGEN CD7"/>
    <property type="match status" value="1"/>
</dbReference>
<evidence type="ECO:0000313" key="2">
    <source>
        <dbReference type="Proteomes" id="UP000694891"/>
    </source>
</evidence>
<sequence>MKTSRVWVLVLIQLCEAWAQLVFERLAEGQSLVLSCSPQKDHGSPSGLQLYHHGAQSQTTLLSLSEAGEVRVDPEIRTRLQLCGGLDSPKANMTISDLQQSDTGLYMWELSYRDVNGSDHIVLGSQKIFLLVEATSCRCSQSYPALLWINVTAAGLVLTLSWLAIRTCVSVQATTRPHPRPQPHFPIYEEMSRKQQSPGSPQNNQEASSHLEEVSFPVYANPNIRPPQDNYYACPRQLALRA</sequence>
<organism evidence="2 3">
    <name type="scientific">Stegastes partitus</name>
    <name type="common">bicolor damselfish</name>
    <dbReference type="NCBI Taxonomy" id="144197"/>
    <lineage>
        <taxon>Eukaryota</taxon>
        <taxon>Metazoa</taxon>
        <taxon>Chordata</taxon>
        <taxon>Craniata</taxon>
        <taxon>Vertebrata</taxon>
        <taxon>Euteleostomi</taxon>
        <taxon>Actinopterygii</taxon>
        <taxon>Neopterygii</taxon>
        <taxon>Teleostei</taxon>
        <taxon>Neoteleostei</taxon>
        <taxon>Acanthomorphata</taxon>
        <taxon>Ovalentaria</taxon>
        <taxon>Pomacentridae</taxon>
        <taxon>Stegastes</taxon>
    </lineage>
</organism>
<dbReference type="GeneID" id="103361863"/>
<name>A0A9Y4K472_9TELE</name>
<dbReference type="PANTHER" id="PTHR15343">
    <property type="entry name" value="CD7"/>
    <property type="match status" value="1"/>
</dbReference>
<dbReference type="InterPro" id="IPR036179">
    <property type="entry name" value="Ig-like_dom_sf"/>
</dbReference>
<proteinExistence type="predicted"/>
<dbReference type="GO" id="GO:0016020">
    <property type="term" value="C:membrane"/>
    <property type="evidence" value="ECO:0007669"/>
    <property type="project" value="InterPro"/>
</dbReference>
<dbReference type="InterPro" id="IPR013783">
    <property type="entry name" value="Ig-like_fold"/>
</dbReference>
<dbReference type="Gene3D" id="2.60.40.10">
    <property type="entry name" value="Immunoglobulins"/>
    <property type="match status" value="1"/>
</dbReference>
<dbReference type="Proteomes" id="UP000694891">
    <property type="component" value="Unplaced"/>
</dbReference>